<sequence length="310" mass="35476">MYFDKDNSMSPRPLLPSDEQKLNINLLTKKEKFSHLDPHYDAKATPQRSTSNRNVGDLLLEKRTAKPIIQKALTNTDNFIEMYHNQQRKNLDDDTIKEVMINDENGKTVASTNDGRYDNDYDNNDINDQKTLDNIAGSPHMEKNRNKVKIEHDSSSQKPIAKESSKAQKNIIKKGIKDFKFGSVIGDGAYSTVMLATSIDTKKRYAAKVLNKEYLIRQKKVKYVSIEKTALQKLNNSPSVVRLFSTFQDESSLYFLLEYAPNGDFLSLMKKYGSLDETCARYYAAQIIDAIDYLHSNGIIHRDIKPENIF</sequence>
<keyword evidence="5 10" id="KW-0547">Nucleotide-binding</keyword>
<dbReference type="SMART" id="SM00220">
    <property type="entry name" value="S_TKc"/>
    <property type="match status" value="1"/>
</dbReference>
<dbReference type="PROSITE" id="PS00107">
    <property type="entry name" value="PROTEIN_KINASE_ATP"/>
    <property type="match status" value="1"/>
</dbReference>
<proteinExistence type="inferred from homology"/>
<accession>A6ZNA9</accession>
<name>A6ZNA9_YEAS7</name>
<dbReference type="SUPFAM" id="SSF56112">
    <property type="entry name" value="Protein kinase-like (PK-like)"/>
    <property type="match status" value="1"/>
</dbReference>
<feature type="domain" description="Protein kinase" evidence="11">
    <location>
        <begin position="179"/>
        <end position="310"/>
    </location>
</feature>
<dbReference type="FunFam" id="3.30.200.20:FF:000191">
    <property type="entry name" value="3-phosphoinositide-dependent protein kinase 2-like"/>
    <property type="match status" value="1"/>
</dbReference>
<dbReference type="PANTHER" id="PTHR24356:SF163">
    <property type="entry name" value="3-PHOSPHOINOSITIDE-DEPENDENT PROTEIN KINASE 1-RELATED"/>
    <property type="match status" value="1"/>
</dbReference>
<dbReference type="HOGENOM" id="CLU_897739_0_0_1"/>
<evidence type="ECO:0000256" key="1">
    <source>
        <dbReference type="ARBA" id="ARBA00010006"/>
    </source>
</evidence>
<dbReference type="EC" id="2.7.11.1" evidence="2"/>
<evidence type="ECO:0000256" key="5">
    <source>
        <dbReference type="ARBA" id="ARBA00022741"/>
    </source>
</evidence>
<evidence type="ECO:0000256" key="2">
    <source>
        <dbReference type="ARBA" id="ARBA00012513"/>
    </source>
</evidence>
<dbReference type="InterPro" id="IPR011009">
    <property type="entry name" value="Kinase-like_dom_sf"/>
</dbReference>
<evidence type="ECO:0000256" key="6">
    <source>
        <dbReference type="ARBA" id="ARBA00022777"/>
    </source>
</evidence>
<dbReference type="GO" id="GO:0035556">
    <property type="term" value="P:intracellular signal transduction"/>
    <property type="evidence" value="ECO:0007669"/>
    <property type="project" value="TreeGrafter"/>
</dbReference>
<dbReference type="PANTHER" id="PTHR24356">
    <property type="entry name" value="SERINE/THREONINE-PROTEIN KINASE"/>
    <property type="match status" value="1"/>
</dbReference>
<evidence type="ECO:0000313" key="13">
    <source>
        <dbReference type="Proteomes" id="UP000007060"/>
    </source>
</evidence>
<dbReference type="Gene3D" id="3.30.200.20">
    <property type="entry name" value="Phosphorylase Kinase, domain 1"/>
    <property type="match status" value="1"/>
</dbReference>
<dbReference type="GO" id="GO:0004674">
    <property type="term" value="F:protein serine/threonine kinase activity"/>
    <property type="evidence" value="ECO:0007669"/>
    <property type="project" value="UniProtKB-KW"/>
</dbReference>
<keyword evidence="4" id="KW-0808">Transferase</keyword>
<protein>
    <recommendedName>
        <fullName evidence="2">non-specific serine/threonine protein kinase</fullName>
        <ecNumber evidence="2">2.7.11.1</ecNumber>
    </recommendedName>
</protein>
<evidence type="ECO:0000256" key="10">
    <source>
        <dbReference type="PROSITE-ProRule" id="PRU10141"/>
    </source>
</evidence>
<evidence type="ECO:0000256" key="7">
    <source>
        <dbReference type="ARBA" id="ARBA00022840"/>
    </source>
</evidence>
<dbReference type="Pfam" id="PF00069">
    <property type="entry name" value="Pkinase"/>
    <property type="match status" value="1"/>
</dbReference>
<dbReference type="InterPro" id="IPR017441">
    <property type="entry name" value="Protein_kinase_ATP_BS"/>
</dbReference>
<gene>
    <name evidence="12" type="ORF">SCY_4977</name>
</gene>
<dbReference type="Proteomes" id="UP000007060">
    <property type="component" value="Unassembled WGS sequence"/>
</dbReference>
<keyword evidence="7 10" id="KW-0067">ATP-binding</keyword>
<dbReference type="EMBL" id="AAFW02000030">
    <property type="protein sequence ID" value="EDN63774.1"/>
    <property type="molecule type" value="Genomic_DNA"/>
</dbReference>
<dbReference type="GO" id="GO:0005524">
    <property type="term" value="F:ATP binding"/>
    <property type="evidence" value="ECO:0007669"/>
    <property type="project" value="UniProtKB-UniRule"/>
</dbReference>
<comment type="catalytic activity">
    <reaction evidence="8">
        <text>L-threonyl-[protein] + ATP = O-phospho-L-threonyl-[protein] + ADP + H(+)</text>
        <dbReference type="Rhea" id="RHEA:46608"/>
        <dbReference type="Rhea" id="RHEA-COMP:11060"/>
        <dbReference type="Rhea" id="RHEA-COMP:11605"/>
        <dbReference type="ChEBI" id="CHEBI:15378"/>
        <dbReference type="ChEBI" id="CHEBI:30013"/>
        <dbReference type="ChEBI" id="CHEBI:30616"/>
        <dbReference type="ChEBI" id="CHEBI:61977"/>
        <dbReference type="ChEBI" id="CHEBI:456216"/>
        <dbReference type="EC" id="2.7.11.1"/>
    </reaction>
</comment>
<dbReference type="InterPro" id="IPR000719">
    <property type="entry name" value="Prot_kinase_dom"/>
</dbReference>
<organism evidence="12 13">
    <name type="scientific">Saccharomyces cerevisiae (strain YJM789)</name>
    <name type="common">Baker's yeast</name>
    <dbReference type="NCBI Taxonomy" id="307796"/>
    <lineage>
        <taxon>Eukaryota</taxon>
        <taxon>Fungi</taxon>
        <taxon>Dikarya</taxon>
        <taxon>Ascomycota</taxon>
        <taxon>Saccharomycotina</taxon>
        <taxon>Saccharomycetes</taxon>
        <taxon>Saccharomycetales</taxon>
        <taxon>Saccharomycetaceae</taxon>
        <taxon>Saccharomyces</taxon>
    </lineage>
</organism>
<dbReference type="PROSITE" id="PS50011">
    <property type="entry name" value="PROTEIN_KINASE_DOM"/>
    <property type="match status" value="1"/>
</dbReference>
<comment type="similarity">
    <text evidence="1">Belongs to the protein kinase superfamily. AGC Ser/Thr protein kinase family. PDPK1 subfamily.</text>
</comment>
<evidence type="ECO:0000259" key="11">
    <source>
        <dbReference type="PROSITE" id="PS50011"/>
    </source>
</evidence>
<evidence type="ECO:0000256" key="4">
    <source>
        <dbReference type="ARBA" id="ARBA00022679"/>
    </source>
</evidence>
<dbReference type="OrthoDB" id="347657at2759"/>
<dbReference type="Gene3D" id="1.10.510.10">
    <property type="entry name" value="Transferase(Phosphotransferase) domain 1"/>
    <property type="match status" value="1"/>
</dbReference>
<dbReference type="InterPro" id="IPR050236">
    <property type="entry name" value="Ser_Thr_kinase_AGC"/>
</dbReference>
<keyword evidence="6" id="KW-0418">Kinase</keyword>
<feature type="binding site" evidence="10">
    <location>
        <position position="208"/>
    </location>
    <ligand>
        <name>ATP</name>
        <dbReference type="ChEBI" id="CHEBI:30616"/>
    </ligand>
</feature>
<evidence type="ECO:0000256" key="3">
    <source>
        <dbReference type="ARBA" id="ARBA00022527"/>
    </source>
</evidence>
<comment type="caution">
    <text evidence="12">The sequence shown here is derived from an EMBL/GenBank/DDBJ whole genome shotgun (WGS) entry which is preliminary data.</text>
</comment>
<comment type="catalytic activity">
    <reaction evidence="9">
        <text>L-seryl-[protein] + ATP = O-phospho-L-seryl-[protein] + ADP + H(+)</text>
        <dbReference type="Rhea" id="RHEA:17989"/>
        <dbReference type="Rhea" id="RHEA-COMP:9863"/>
        <dbReference type="Rhea" id="RHEA-COMP:11604"/>
        <dbReference type="ChEBI" id="CHEBI:15378"/>
        <dbReference type="ChEBI" id="CHEBI:29999"/>
        <dbReference type="ChEBI" id="CHEBI:30616"/>
        <dbReference type="ChEBI" id="CHEBI:83421"/>
        <dbReference type="ChEBI" id="CHEBI:456216"/>
        <dbReference type="EC" id="2.7.11.1"/>
    </reaction>
</comment>
<reference evidence="12 13" key="1">
    <citation type="journal article" date="2007" name="Proc. Natl. Acad. Sci. U.S.A.">
        <title>Genome sequencing and comparative analysis of Saccharomyces cerevisiae strain YJM789.</title>
        <authorList>
            <person name="Wei W."/>
            <person name="McCusker J.H."/>
            <person name="Hyman R.W."/>
            <person name="Jones T."/>
            <person name="Ning Y."/>
            <person name="Cao Z."/>
            <person name="Gu Z."/>
            <person name="Bruno D."/>
            <person name="Miranda M."/>
            <person name="Nguyen M."/>
            <person name="Wilhelmy J."/>
            <person name="Komp C."/>
            <person name="Tamse R."/>
            <person name="Wang X."/>
            <person name="Jia P."/>
            <person name="Luedi P."/>
            <person name="Oefner P.J."/>
            <person name="David L."/>
            <person name="Dietrich F.S."/>
            <person name="Li Y."/>
            <person name="Davis R.W."/>
            <person name="Steinmetz L.M."/>
        </authorList>
    </citation>
    <scope>NUCLEOTIDE SEQUENCE [LARGE SCALE GENOMIC DNA]</scope>
    <source>
        <strain evidence="12 13">YJM789</strain>
    </source>
</reference>
<evidence type="ECO:0000256" key="9">
    <source>
        <dbReference type="ARBA" id="ARBA00048679"/>
    </source>
</evidence>
<dbReference type="AlphaFoldDB" id="A6ZNA9"/>
<evidence type="ECO:0000256" key="8">
    <source>
        <dbReference type="ARBA" id="ARBA00047899"/>
    </source>
</evidence>
<evidence type="ECO:0000313" key="12">
    <source>
        <dbReference type="EMBL" id="EDN63774.1"/>
    </source>
</evidence>
<keyword evidence="3" id="KW-0723">Serine/threonine-protein kinase</keyword>